<gene>
    <name evidence="1" type="ORF">ACFS7Z_04405</name>
</gene>
<proteinExistence type="predicted"/>
<reference evidence="2" key="1">
    <citation type="journal article" date="2019" name="Int. J. Syst. Evol. Microbiol.">
        <title>The Global Catalogue of Microorganisms (GCM) 10K type strain sequencing project: providing services to taxonomists for standard genome sequencing and annotation.</title>
        <authorList>
            <consortium name="The Broad Institute Genomics Platform"/>
            <consortium name="The Broad Institute Genome Sequencing Center for Infectious Disease"/>
            <person name="Wu L."/>
            <person name="Ma J."/>
        </authorList>
    </citation>
    <scope>NUCLEOTIDE SEQUENCE [LARGE SCALE GENOMIC DNA]</scope>
    <source>
        <strain evidence="2">KCTC 23984</strain>
    </source>
</reference>
<evidence type="ECO:0000313" key="1">
    <source>
        <dbReference type="EMBL" id="MFD2999592.1"/>
    </source>
</evidence>
<comment type="caution">
    <text evidence="1">The sequence shown here is derived from an EMBL/GenBank/DDBJ whole genome shotgun (WGS) entry which is preliminary data.</text>
</comment>
<name>A0ABW6BRM1_9BACT</name>
<evidence type="ECO:0008006" key="3">
    <source>
        <dbReference type="Google" id="ProtNLM"/>
    </source>
</evidence>
<evidence type="ECO:0000313" key="2">
    <source>
        <dbReference type="Proteomes" id="UP001597641"/>
    </source>
</evidence>
<organism evidence="1 2">
    <name type="scientific">Pontibacter toksunensis</name>
    <dbReference type="NCBI Taxonomy" id="1332631"/>
    <lineage>
        <taxon>Bacteria</taxon>
        <taxon>Pseudomonadati</taxon>
        <taxon>Bacteroidota</taxon>
        <taxon>Cytophagia</taxon>
        <taxon>Cytophagales</taxon>
        <taxon>Hymenobacteraceae</taxon>
        <taxon>Pontibacter</taxon>
    </lineage>
</organism>
<dbReference type="RefSeq" id="WP_377481516.1">
    <property type="nucleotide sequence ID" value="NZ_JBHUOX010000002.1"/>
</dbReference>
<sequence>MTLYLDTPALKVYADESLQLIVIQANGTVPTATYRHGLSLATEIAIERKFPFWLVNNREGGIITPEDQIWATEVNAPRLAEESAIRKMALIEPKDLHSKLILEDLMDNVRDIYPFEMQFFEDVPSAHAWFRDTEATVFRTTPPAITPTDKK</sequence>
<dbReference type="EMBL" id="JBHUOX010000002">
    <property type="protein sequence ID" value="MFD2999592.1"/>
    <property type="molecule type" value="Genomic_DNA"/>
</dbReference>
<dbReference type="Proteomes" id="UP001597641">
    <property type="component" value="Unassembled WGS sequence"/>
</dbReference>
<protein>
    <recommendedName>
        <fullName evidence="3">STAS/SEC14 domain-containing protein</fullName>
    </recommendedName>
</protein>
<keyword evidence="2" id="KW-1185">Reference proteome</keyword>
<accession>A0ABW6BRM1</accession>